<dbReference type="Pfam" id="PF01061">
    <property type="entry name" value="ABC2_membrane"/>
    <property type="match status" value="1"/>
</dbReference>
<feature type="transmembrane region" description="Helical" evidence="8">
    <location>
        <begin position="323"/>
        <end position="345"/>
    </location>
</feature>
<evidence type="ECO:0000256" key="2">
    <source>
        <dbReference type="ARBA" id="ARBA00022448"/>
    </source>
</evidence>
<evidence type="ECO:0000313" key="11">
    <source>
        <dbReference type="Proteomes" id="UP000034350"/>
    </source>
</evidence>
<dbReference type="VEuPathDB" id="MicrosporidiaDB:AAJ76_4100013164"/>
<dbReference type="AlphaFoldDB" id="A0A0F9WPK1"/>
<evidence type="ECO:0000256" key="1">
    <source>
        <dbReference type="ARBA" id="ARBA00004141"/>
    </source>
</evidence>
<evidence type="ECO:0000313" key="10">
    <source>
        <dbReference type="EMBL" id="KKO74868.1"/>
    </source>
</evidence>
<keyword evidence="6 8" id="KW-1133">Transmembrane helix</keyword>
<feature type="domain" description="ABC transporter" evidence="9">
    <location>
        <begin position="3"/>
        <end position="248"/>
    </location>
</feature>
<dbReference type="OrthoDB" id="66620at2759"/>
<dbReference type="InterPro" id="IPR013525">
    <property type="entry name" value="ABC2_TM"/>
</dbReference>
<evidence type="ECO:0000256" key="8">
    <source>
        <dbReference type="SAM" id="Phobius"/>
    </source>
</evidence>
<keyword evidence="5" id="KW-0067">ATP-binding</keyword>
<feature type="transmembrane region" description="Helical" evidence="8">
    <location>
        <begin position="432"/>
        <end position="456"/>
    </location>
</feature>
<dbReference type="InterPro" id="IPR050352">
    <property type="entry name" value="ABCG_transporters"/>
</dbReference>
<keyword evidence="4" id="KW-0547">Nucleotide-binding</keyword>
<evidence type="ECO:0000256" key="4">
    <source>
        <dbReference type="ARBA" id="ARBA00022741"/>
    </source>
</evidence>
<dbReference type="InterPro" id="IPR003439">
    <property type="entry name" value="ABC_transporter-like_ATP-bd"/>
</dbReference>
<keyword evidence="11" id="KW-1185">Reference proteome</keyword>
<protein>
    <submittedName>
        <fullName evidence="10">Abc transporter</fullName>
    </submittedName>
</protein>
<dbReference type="GO" id="GO:0016020">
    <property type="term" value="C:membrane"/>
    <property type="evidence" value="ECO:0007669"/>
    <property type="project" value="UniProtKB-SubCell"/>
</dbReference>
<dbReference type="Proteomes" id="UP000034350">
    <property type="component" value="Unassembled WGS sequence"/>
</dbReference>
<dbReference type="SMART" id="SM00382">
    <property type="entry name" value="AAA"/>
    <property type="match status" value="1"/>
</dbReference>
<dbReference type="GO" id="GO:0005524">
    <property type="term" value="F:ATP binding"/>
    <property type="evidence" value="ECO:0007669"/>
    <property type="project" value="UniProtKB-KW"/>
</dbReference>
<dbReference type="GeneID" id="36320524"/>
<feature type="transmembrane region" description="Helical" evidence="8">
    <location>
        <begin position="404"/>
        <end position="426"/>
    </location>
</feature>
<evidence type="ECO:0000256" key="5">
    <source>
        <dbReference type="ARBA" id="ARBA00022840"/>
    </source>
</evidence>
<dbReference type="RefSeq" id="XP_024330610.1">
    <property type="nucleotide sequence ID" value="XM_024475578.1"/>
</dbReference>
<feature type="transmembrane region" description="Helical" evidence="8">
    <location>
        <begin position="546"/>
        <end position="569"/>
    </location>
</feature>
<evidence type="ECO:0000259" key="9">
    <source>
        <dbReference type="PROSITE" id="PS50893"/>
    </source>
</evidence>
<proteinExistence type="predicted"/>
<organism evidence="10 11">
    <name type="scientific">Vairimorpha ceranae</name>
    <dbReference type="NCBI Taxonomy" id="40302"/>
    <lineage>
        <taxon>Eukaryota</taxon>
        <taxon>Fungi</taxon>
        <taxon>Fungi incertae sedis</taxon>
        <taxon>Microsporidia</taxon>
        <taxon>Nosematidae</taxon>
        <taxon>Vairimorpha</taxon>
    </lineage>
</organism>
<feature type="transmembrane region" description="Helical" evidence="8">
    <location>
        <begin position="468"/>
        <end position="487"/>
    </location>
</feature>
<dbReference type="InterPro" id="IPR003593">
    <property type="entry name" value="AAA+_ATPase"/>
</dbReference>
<keyword evidence="3 8" id="KW-0812">Transmembrane</keyword>
<sequence length="589" mass="68581">MDTKVDLIWKKLTVKTNDTFILDECSGKAYNSSITVVVGGTGSGKSVLFEILAGRLNNDLIISGDVRIDDNNRDRKNIHTSSLKTGSIVVLIDETFYFLEKQTVWETIYFAVHFFNINEPDSILKEKTQFIISTLDLNKKSGQMLFELSQGEKKLVYIGTVLAEDPSIILIDDPFDYLDKWHVTRIFTLLKKLTKRSKTILIAISAPYEEVLKRCDKIFILANHSFIFEGTYPQYRKFYSETGMDPNDFVNELVTIDYSSEGSRIKDTQKIRELKHKWYTNNPINEDLTEYQIIKYTEQKKSFKKISLIMKRHLQIFTRSKDAYMTLVLQKLIFFIISIIAYPIIGYTQEDIQTRYGLISFLLLNNIDRSLSIVLSSVSISRFASRREIIFGLYTSTEAYIAEYIFDFLLIYFASVLYMIPVYWIAQVNNNFYRFSLFLINHFFLTNFTVAYAIFVNVATCTPREASMFGALGLLFFSAFSGIFINVETLHNFAYWITWISPLYYAFEFNLQVSLSNLRFVCDSESCYKTGKEALEDMKLIRIDKFISLAIFIMFIVFFIFLGVIVMAIKFKPRMKNEKINIFQYFLVN</sequence>
<dbReference type="GO" id="GO:0140359">
    <property type="term" value="F:ABC-type transporter activity"/>
    <property type="evidence" value="ECO:0007669"/>
    <property type="project" value="InterPro"/>
</dbReference>
<evidence type="ECO:0000256" key="3">
    <source>
        <dbReference type="ARBA" id="ARBA00022692"/>
    </source>
</evidence>
<dbReference type="Pfam" id="PF00005">
    <property type="entry name" value="ABC_tran"/>
    <property type="match status" value="1"/>
</dbReference>
<evidence type="ECO:0000256" key="6">
    <source>
        <dbReference type="ARBA" id="ARBA00022989"/>
    </source>
</evidence>
<dbReference type="VEuPathDB" id="MicrosporidiaDB:NCER_101105"/>
<dbReference type="InterPro" id="IPR027417">
    <property type="entry name" value="P-loop_NTPase"/>
</dbReference>
<accession>A0A0F9WPK1</accession>
<dbReference type="PROSITE" id="PS50893">
    <property type="entry name" value="ABC_TRANSPORTER_2"/>
    <property type="match status" value="1"/>
</dbReference>
<comment type="subcellular location">
    <subcellularLocation>
        <location evidence="1">Membrane</location>
        <topology evidence="1">Multi-pass membrane protein</topology>
    </subcellularLocation>
</comment>
<gene>
    <name evidence="10" type="ORF">AAJ76_4100013164</name>
</gene>
<comment type="caution">
    <text evidence="10">The sequence shown here is derived from an EMBL/GenBank/DDBJ whole genome shotgun (WGS) entry which is preliminary data.</text>
</comment>
<dbReference type="SUPFAM" id="SSF52540">
    <property type="entry name" value="P-loop containing nucleoside triphosphate hydrolases"/>
    <property type="match status" value="1"/>
</dbReference>
<keyword evidence="7 8" id="KW-0472">Membrane</keyword>
<dbReference type="PANTHER" id="PTHR48041:SF91">
    <property type="entry name" value="ABC TRANSPORTER G FAMILY MEMBER 28"/>
    <property type="match status" value="1"/>
</dbReference>
<dbReference type="Gene3D" id="3.40.50.300">
    <property type="entry name" value="P-loop containing nucleotide triphosphate hydrolases"/>
    <property type="match status" value="1"/>
</dbReference>
<dbReference type="VEuPathDB" id="MicrosporidiaDB:G9O61_00g007220"/>
<keyword evidence="2" id="KW-0813">Transport</keyword>
<evidence type="ECO:0000256" key="7">
    <source>
        <dbReference type="ARBA" id="ARBA00023136"/>
    </source>
</evidence>
<name>A0A0F9WPK1_9MICR</name>
<reference evidence="10 11" key="1">
    <citation type="journal article" date="2015" name="Environ. Microbiol.">
        <title>Genome analyses suggest the presence of polyploidy and recent human-driven expansions in eight global populations of the honeybee pathogen Nosema ceranae.</title>
        <authorList>
            <person name="Pelin A."/>
            <person name="Selman M."/>
            <person name="Aris-Brosou S."/>
            <person name="Farinelli L."/>
            <person name="Corradi N."/>
        </authorList>
    </citation>
    <scope>NUCLEOTIDE SEQUENCE [LARGE SCALE GENOMIC DNA]</scope>
    <source>
        <strain evidence="10 11">PA08 1199</strain>
    </source>
</reference>
<dbReference type="PANTHER" id="PTHR48041">
    <property type="entry name" value="ABC TRANSPORTER G FAMILY MEMBER 28"/>
    <property type="match status" value="1"/>
</dbReference>
<dbReference type="GO" id="GO:0016887">
    <property type="term" value="F:ATP hydrolysis activity"/>
    <property type="evidence" value="ECO:0007669"/>
    <property type="project" value="InterPro"/>
</dbReference>
<dbReference type="EMBL" id="JPQZ01000041">
    <property type="protein sequence ID" value="KKO74868.1"/>
    <property type="molecule type" value="Genomic_DNA"/>
</dbReference>